<evidence type="ECO:0000313" key="3">
    <source>
        <dbReference type="Proteomes" id="UP000324022"/>
    </source>
</evidence>
<feature type="region of interest" description="Disordered" evidence="1">
    <location>
        <begin position="311"/>
        <end position="340"/>
    </location>
</feature>
<gene>
    <name evidence="2" type="ORF">UTRI_10552_B</name>
</gene>
<reference evidence="2 3" key="1">
    <citation type="submission" date="2018-03" db="EMBL/GenBank/DDBJ databases">
        <authorList>
            <person name="Guldener U."/>
        </authorList>
    </citation>
    <scope>NUCLEOTIDE SEQUENCE [LARGE SCALE GENOMIC DNA]</scope>
    <source>
        <strain evidence="2 3">NBRC100155</strain>
    </source>
</reference>
<keyword evidence="3" id="KW-1185">Reference proteome</keyword>
<organism evidence="2 3">
    <name type="scientific">Ustilago trichophora</name>
    <dbReference type="NCBI Taxonomy" id="86804"/>
    <lineage>
        <taxon>Eukaryota</taxon>
        <taxon>Fungi</taxon>
        <taxon>Dikarya</taxon>
        <taxon>Basidiomycota</taxon>
        <taxon>Ustilaginomycotina</taxon>
        <taxon>Ustilaginomycetes</taxon>
        <taxon>Ustilaginales</taxon>
        <taxon>Ustilaginaceae</taxon>
        <taxon>Ustilago</taxon>
    </lineage>
</organism>
<dbReference type="EMBL" id="OOIN01000016">
    <property type="protein sequence ID" value="SPO27091.1"/>
    <property type="molecule type" value="Genomic_DNA"/>
</dbReference>
<evidence type="ECO:0000313" key="2">
    <source>
        <dbReference type="EMBL" id="SPO27091.1"/>
    </source>
</evidence>
<dbReference type="Proteomes" id="UP000324022">
    <property type="component" value="Unassembled WGS sequence"/>
</dbReference>
<sequence>MSHINARRLELVSLPPEILHLIANAYITDLDPSSNNITSVLSTCKLFHDLFVPKFYSSICIYSVDQLSRFVSPTSGAHTFCPLYTLNSLTINIPGVPGGGDGTLPFTTAAAHMSRSRDHLRDRLLLASRALSLCPSVQQVSLEFFSIRHSEILTSDEFRATEASAFENAIRGLKRVKHLRWVPPSCDANAIVGLSIVIVDQVIPALAKGLVGCAELETLELWNAMLPLAGGAELAKSLIHISTNRAREVHRSGPTLNLRSVTGLDPKTVSDLALASPPVKVNIADGFIGSIWGARIDKLAVEECMRDALDLNSGSSSSSSSSSSAGSTPSSSEASSIATSRATTPELLIQDTLAKASENVRIRVLQGGIAGSKMMGH</sequence>
<protein>
    <submittedName>
        <fullName evidence="2">Uncharacterized protein</fullName>
    </submittedName>
</protein>
<name>A0A5C3EBR5_9BASI</name>
<proteinExistence type="predicted"/>
<dbReference type="OrthoDB" id="2548305at2759"/>
<feature type="compositionally biased region" description="Low complexity" evidence="1">
    <location>
        <begin position="313"/>
        <end position="340"/>
    </location>
</feature>
<evidence type="ECO:0000256" key="1">
    <source>
        <dbReference type="SAM" id="MobiDB-lite"/>
    </source>
</evidence>
<dbReference type="AlphaFoldDB" id="A0A5C3EBR5"/>
<accession>A0A5C3EBR5</accession>